<dbReference type="Pfam" id="PF00420">
    <property type="entry name" value="Oxidored_q2"/>
    <property type="match status" value="1"/>
</dbReference>
<reference evidence="8" key="1">
    <citation type="journal article" date="2017" name="Appl. Environ. Microbiol.">
        <title>Genomic analysis of Calderihabitans maritimus KKC1, a thermophilic hydrogenogenic carboxydotrophic bacterium isolated from marine sediment.</title>
        <authorList>
            <person name="Omae K."/>
            <person name="Yoneda Y."/>
            <person name="Fukuyama Y."/>
            <person name="Yoshida T."/>
            <person name="Sako Y."/>
        </authorList>
    </citation>
    <scope>NUCLEOTIDE SEQUENCE [LARGE SCALE GENOMIC DNA]</scope>
    <source>
        <strain evidence="8">KKC1</strain>
    </source>
</reference>
<dbReference type="PANTHER" id="PTHR38601:SF1">
    <property type="entry name" value="HYDROGENASE-4 COMPONENT E"/>
    <property type="match status" value="1"/>
</dbReference>
<dbReference type="Gene3D" id="1.10.287.3510">
    <property type="match status" value="1"/>
</dbReference>
<name>A0A1Z5HP89_9FIRM</name>
<keyword evidence="5 6" id="KW-0472">Membrane</keyword>
<dbReference type="Proteomes" id="UP000197032">
    <property type="component" value="Unassembled WGS sequence"/>
</dbReference>
<proteinExistence type="predicted"/>
<dbReference type="GO" id="GO:0005886">
    <property type="term" value="C:plasma membrane"/>
    <property type="evidence" value="ECO:0007669"/>
    <property type="project" value="UniProtKB-SubCell"/>
</dbReference>
<dbReference type="NCBIfam" id="NF008556">
    <property type="entry name" value="PRK11492.1"/>
    <property type="match status" value="1"/>
</dbReference>
<keyword evidence="2" id="KW-1003">Cell membrane</keyword>
<feature type="transmembrane region" description="Helical" evidence="6">
    <location>
        <begin position="179"/>
        <end position="196"/>
    </location>
</feature>
<gene>
    <name evidence="7" type="ORF">KKC1_02620</name>
</gene>
<organism evidence="7 8">
    <name type="scientific">Calderihabitans maritimus</name>
    <dbReference type="NCBI Taxonomy" id="1246530"/>
    <lineage>
        <taxon>Bacteria</taxon>
        <taxon>Bacillati</taxon>
        <taxon>Bacillota</taxon>
        <taxon>Clostridia</taxon>
        <taxon>Neomoorellales</taxon>
        <taxon>Calderihabitantaceae</taxon>
        <taxon>Calderihabitans</taxon>
    </lineage>
</organism>
<dbReference type="PANTHER" id="PTHR38601">
    <property type="entry name" value="HYDROGENASE-4 COMPONENT E"/>
    <property type="match status" value="1"/>
</dbReference>
<evidence type="ECO:0000256" key="6">
    <source>
        <dbReference type="SAM" id="Phobius"/>
    </source>
</evidence>
<evidence type="ECO:0000256" key="1">
    <source>
        <dbReference type="ARBA" id="ARBA00004651"/>
    </source>
</evidence>
<comment type="subcellular location">
    <subcellularLocation>
        <location evidence="1">Cell membrane</location>
        <topology evidence="1">Multi-pass membrane protein</topology>
    </subcellularLocation>
</comment>
<dbReference type="InterPro" id="IPR039428">
    <property type="entry name" value="NUOK/Mnh_C1-like"/>
</dbReference>
<keyword evidence="8" id="KW-1185">Reference proteome</keyword>
<protein>
    <submittedName>
        <fullName evidence="7">Hydrogenase 4 membrane subunit</fullName>
    </submittedName>
</protein>
<dbReference type="OrthoDB" id="5298295at2"/>
<evidence type="ECO:0000256" key="3">
    <source>
        <dbReference type="ARBA" id="ARBA00022692"/>
    </source>
</evidence>
<dbReference type="InterPro" id="IPR038730">
    <property type="entry name" value="HyfE-like"/>
</dbReference>
<keyword evidence="4 6" id="KW-1133">Transmembrane helix</keyword>
<evidence type="ECO:0000313" key="8">
    <source>
        <dbReference type="Proteomes" id="UP000197032"/>
    </source>
</evidence>
<keyword evidence="3 6" id="KW-0812">Transmembrane</keyword>
<evidence type="ECO:0000256" key="4">
    <source>
        <dbReference type="ARBA" id="ARBA00022989"/>
    </source>
</evidence>
<evidence type="ECO:0000313" key="7">
    <source>
        <dbReference type="EMBL" id="GAW91100.1"/>
    </source>
</evidence>
<accession>A0A1Z5HP89</accession>
<feature type="transmembrane region" description="Helical" evidence="6">
    <location>
        <begin position="6"/>
        <end position="24"/>
    </location>
</feature>
<comment type="caution">
    <text evidence="7">The sequence shown here is derived from an EMBL/GenBank/DDBJ whole genome shotgun (WGS) entry which is preliminary data.</text>
</comment>
<feature type="transmembrane region" description="Helical" evidence="6">
    <location>
        <begin position="92"/>
        <end position="112"/>
    </location>
</feature>
<dbReference type="AlphaFoldDB" id="A0A1Z5HP89"/>
<dbReference type="RefSeq" id="WP_088552688.1">
    <property type="nucleotide sequence ID" value="NZ_BDGJ01000005.1"/>
</dbReference>
<feature type="transmembrane region" description="Helical" evidence="6">
    <location>
        <begin position="57"/>
        <end position="80"/>
    </location>
</feature>
<evidence type="ECO:0000256" key="5">
    <source>
        <dbReference type="ARBA" id="ARBA00023136"/>
    </source>
</evidence>
<evidence type="ECO:0000256" key="2">
    <source>
        <dbReference type="ARBA" id="ARBA00022475"/>
    </source>
</evidence>
<sequence>MTTLPIVNSLSVLLILTSLSVVESRRLKVSAYFYSAQSLVLISIFLTLAILSEAEQLYLWSVTALVTKAFLVPFILLRVIRTTGVIEEEPPLIRTTWSLLLAAVMVGIAFVLVQPFHLFAVLKYKTALAVSLAHFLLGLHCMITRRNALKQLLGFCLMENGSHLTLAIMAYNVPKLVEIGILTDAVFGVLIMSLIAKKLHDAFGSMDASQLKMLKG</sequence>
<feature type="transmembrane region" description="Helical" evidence="6">
    <location>
        <begin position="31"/>
        <end position="51"/>
    </location>
</feature>
<feature type="transmembrane region" description="Helical" evidence="6">
    <location>
        <begin position="124"/>
        <end position="143"/>
    </location>
</feature>
<dbReference type="EMBL" id="BDGJ01000005">
    <property type="protein sequence ID" value="GAW91100.1"/>
    <property type="molecule type" value="Genomic_DNA"/>
</dbReference>